<dbReference type="AlphaFoldDB" id="A0A9W5IPY0"/>
<reference evidence="1 2" key="1">
    <citation type="submission" date="2010-01" db="EMBL/GenBank/DDBJ databases">
        <authorList>
            <person name="Weinstock G."/>
            <person name="Sodergren E."/>
            <person name="Clifton S."/>
            <person name="Fulton L."/>
            <person name="Fulton B."/>
            <person name="Courtney L."/>
            <person name="Fronick C."/>
            <person name="Harrison M."/>
            <person name="Strong C."/>
            <person name="Farmer C."/>
            <person name="Delahaunty K."/>
            <person name="Markovic C."/>
            <person name="Hall O."/>
            <person name="Minx P."/>
            <person name="Tomlinson C."/>
            <person name="Mitreva M."/>
            <person name="Nelson J."/>
            <person name="Hou S."/>
            <person name="Wollam A."/>
            <person name="Pepin K.H."/>
            <person name="Johnson M."/>
            <person name="Bhonagiri V."/>
            <person name="Nash W.E."/>
            <person name="Warren W."/>
            <person name="Chinwalla A."/>
            <person name="Mardis E.R."/>
            <person name="Wilson R.K."/>
        </authorList>
    </citation>
    <scope>NUCLEOTIDE SEQUENCE [LARGE SCALE GENOMIC DNA]</scope>
    <source>
        <strain evidence="1 2">NJ9703</strain>
    </source>
</reference>
<organism evidence="1 2">
    <name type="scientific">Neisseria subflava NJ9703</name>
    <dbReference type="NCBI Taxonomy" id="546268"/>
    <lineage>
        <taxon>Bacteria</taxon>
        <taxon>Pseudomonadati</taxon>
        <taxon>Pseudomonadota</taxon>
        <taxon>Betaproteobacteria</taxon>
        <taxon>Neisseriales</taxon>
        <taxon>Neisseriaceae</taxon>
        <taxon>Neisseria</taxon>
    </lineage>
</organism>
<evidence type="ECO:0000313" key="1">
    <source>
        <dbReference type="EMBL" id="EFC51553.1"/>
    </source>
</evidence>
<comment type="caution">
    <text evidence="1">The sequence shown here is derived from an EMBL/GenBank/DDBJ whole genome shotgun (WGS) entry which is preliminary data.</text>
</comment>
<dbReference type="Proteomes" id="UP000004621">
    <property type="component" value="Unassembled WGS sequence"/>
</dbReference>
<evidence type="ECO:0000313" key="2">
    <source>
        <dbReference type="Proteomes" id="UP000004621"/>
    </source>
</evidence>
<sequence length="41" mass="4573">MKLGFTSFANPCRLWAANVILRQETVSMILEVLECAKGFQG</sequence>
<name>A0A9W5IPY0_NEISU</name>
<proteinExistence type="predicted"/>
<protein>
    <submittedName>
        <fullName evidence="1">Uncharacterized protein</fullName>
    </submittedName>
</protein>
<gene>
    <name evidence="1" type="ORF">NEISUBOT_05047</name>
</gene>
<dbReference type="EMBL" id="ACEO02000010">
    <property type="protein sequence ID" value="EFC51553.1"/>
    <property type="molecule type" value="Genomic_DNA"/>
</dbReference>
<accession>A0A9W5IPY0</accession>